<dbReference type="OrthoDB" id="431557at2759"/>
<feature type="compositionally biased region" description="Acidic residues" evidence="4">
    <location>
        <begin position="258"/>
        <end position="270"/>
    </location>
</feature>
<dbReference type="GO" id="GO:0043161">
    <property type="term" value="P:proteasome-mediated ubiquitin-dependent protein catabolic process"/>
    <property type="evidence" value="ECO:0007669"/>
    <property type="project" value="UniProtKB-ARBA"/>
</dbReference>
<dbReference type="PANTHER" id="PTHR11599">
    <property type="entry name" value="PROTEASOME SUBUNIT ALPHA/BETA"/>
    <property type="match status" value="1"/>
</dbReference>
<dbReference type="PROSITE" id="PS00388">
    <property type="entry name" value="PROTEASOME_ALPHA_1"/>
    <property type="match status" value="1"/>
</dbReference>
<name>A0A1E5RPT9_HANUV</name>
<dbReference type="InterPro" id="IPR001353">
    <property type="entry name" value="Proteasome_sua/b"/>
</dbReference>
<protein>
    <submittedName>
        <fullName evidence="6">Proteasome subunit alpha type-3</fullName>
    </submittedName>
</protein>
<dbReference type="InterPro" id="IPR023332">
    <property type="entry name" value="Proteasome_alpha-type"/>
</dbReference>
<proteinExistence type="inferred from homology"/>
<dbReference type="PROSITE" id="PS51475">
    <property type="entry name" value="PROTEASOME_ALPHA_2"/>
    <property type="match status" value="1"/>
</dbReference>
<dbReference type="EMBL" id="LPNN01000004">
    <property type="protein sequence ID" value="OEJ88848.1"/>
    <property type="molecule type" value="Genomic_DNA"/>
</dbReference>
<gene>
    <name evidence="6" type="ORF">AWRI3580_g2365</name>
</gene>
<dbReference type="InterPro" id="IPR050115">
    <property type="entry name" value="Proteasome_alpha"/>
</dbReference>
<evidence type="ECO:0000256" key="4">
    <source>
        <dbReference type="SAM" id="MobiDB-lite"/>
    </source>
</evidence>
<dbReference type="STRING" id="29833.A0A1E5RPT9"/>
<dbReference type="SUPFAM" id="SSF56235">
    <property type="entry name" value="N-terminal nucleophile aminohydrolases (Ntn hydrolases)"/>
    <property type="match status" value="1"/>
</dbReference>
<evidence type="ECO:0000313" key="6">
    <source>
        <dbReference type="EMBL" id="OEJ88848.1"/>
    </source>
</evidence>
<dbReference type="SMART" id="SM00948">
    <property type="entry name" value="Proteasome_A_N"/>
    <property type="match status" value="1"/>
</dbReference>
<dbReference type="GO" id="GO:0019773">
    <property type="term" value="C:proteasome core complex, alpha-subunit complex"/>
    <property type="evidence" value="ECO:0007669"/>
    <property type="project" value="UniProtKB-UniRule"/>
</dbReference>
<comment type="similarity">
    <text evidence="3">Belongs to the peptidase T1A family.</text>
</comment>
<comment type="function">
    <text evidence="1">The proteasome degrades poly-ubiquitinated proteins in the cytoplasm and in the nucleus. It is essential for the regulated turnover of proteins and for the removal of misfolded proteins. The proteasome is a multicatalytic proteinase complex that is characterized by its ability to cleave peptides with Arg, Phe, Tyr, Leu, and Glu adjacent to the leaving group at neutral or slightly basic pH. It has an ATP-dependent proteolytic activity.</text>
</comment>
<organism evidence="6 7">
    <name type="scientific">Hanseniaspora uvarum</name>
    <name type="common">Yeast</name>
    <name type="synonym">Kloeckera apiculata</name>
    <dbReference type="NCBI Taxonomy" id="29833"/>
    <lineage>
        <taxon>Eukaryota</taxon>
        <taxon>Fungi</taxon>
        <taxon>Dikarya</taxon>
        <taxon>Ascomycota</taxon>
        <taxon>Saccharomycotina</taxon>
        <taxon>Saccharomycetes</taxon>
        <taxon>Saccharomycodales</taxon>
        <taxon>Saccharomycodaceae</taxon>
        <taxon>Hanseniaspora</taxon>
    </lineage>
</organism>
<dbReference type="VEuPathDB" id="FungiDB:AWRI3580_g2365"/>
<comment type="caution">
    <text evidence="6">The sequence shown here is derived from an EMBL/GenBank/DDBJ whole genome shotgun (WGS) entry which is preliminary data.</text>
</comment>
<dbReference type="Gene3D" id="3.60.20.10">
    <property type="entry name" value="Glutamine Phosphoribosylpyrophosphate, subunit 1, domain 1"/>
    <property type="match status" value="1"/>
</dbReference>
<dbReference type="Pfam" id="PF10584">
    <property type="entry name" value="Proteasome_A_N"/>
    <property type="match status" value="1"/>
</dbReference>
<reference evidence="7" key="1">
    <citation type="journal article" date="2016" name="Genome Announc.">
        <title>Genome sequences of three species of Hanseniaspora isolated from spontaneous wine fermentations.</title>
        <authorList>
            <person name="Sternes P.R."/>
            <person name="Lee D."/>
            <person name="Kutyna D.R."/>
            <person name="Borneman A.R."/>
        </authorList>
    </citation>
    <scope>NUCLEOTIDE SEQUENCE [LARGE SCALE GENOMIC DNA]</scope>
    <source>
        <strain evidence="7">AWRI3580</strain>
    </source>
</reference>
<evidence type="ECO:0000256" key="3">
    <source>
        <dbReference type="PROSITE-ProRule" id="PRU00808"/>
    </source>
</evidence>
<accession>A0A1E5RPT9</accession>
<keyword evidence="2 3" id="KW-0647">Proteasome</keyword>
<sequence length="270" mass="30547">MGSRRYDSRTTIFSPEGRLYQVEYALESISMAGTCIAIMNPKHGIVLLAERKITSKLLEQDNDNDMEKIYKIDDHVLVGVAGLTSDAESLIDNARIYSQEHLKQYGDQVPLESLVRQISDIKQSYTQYGGIRPFGVSLLYAGYDEMNGYQLYTSNPSGNYSSWKAISIGSNTQSAQTLLQMDYKEDMTLDECIKLSLKTLSKTTDSSSKLTSDRIEIATISHDIVTLNGVEKKNLNMKIYKNKDIEKLLKEHKVNEKDGEEEEEEDIDIE</sequence>
<dbReference type="Pfam" id="PF00227">
    <property type="entry name" value="Proteasome"/>
    <property type="match status" value="1"/>
</dbReference>
<dbReference type="Proteomes" id="UP000095358">
    <property type="component" value="Unassembled WGS sequence"/>
</dbReference>
<feature type="domain" description="Proteasome alpha-type subunits" evidence="5">
    <location>
        <begin position="6"/>
        <end position="28"/>
    </location>
</feature>
<keyword evidence="7" id="KW-1185">Reference proteome</keyword>
<evidence type="ECO:0000313" key="7">
    <source>
        <dbReference type="Proteomes" id="UP000095358"/>
    </source>
</evidence>
<evidence type="ECO:0000256" key="2">
    <source>
        <dbReference type="ARBA" id="ARBA00022942"/>
    </source>
</evidence>
<dbReference type="InterPro" id="IPR029055">
    <property type="entry name" value="Ntn_hydrolases_N"/>
</dbReference>
<dbReference type="NCBIfam" id="NF003075">
    <property type="entry name" value="PRK03996.1"/>
    <property type="match status" value="1"/>
</dbReference>
<dbReference type="InterPro" id="IPR000426">
    <property type="entry name" value="Proteasome_asu_N"/>
</dbReference>
<feature type="region of interest" description="Disordered" evidence="4">
    <location>
        <begin position="251"/>
        <end position="270"/>
    </location>
</feature>
<dbReference type="AlphaFoldDB" id="A0A1E5RPT9"/>
<evidence type="ECO:0000256" key="1">
    <source>
        <dbReference type="ARBA" id="ARBA00003542"/>
    </source>
</evidence>
<evidence type="ECO:0000259" key="5">
    <source>
        <dbReference type="PROSITE" id="PS00388"/>
    </source>
</evidence>
<dbReference type="GO" id="GO:0010499">
    <property type="term" value="P:proteasomal ubiquitin-independent protein catabolic process"/>
    <property type="evidence" value="ECO:0007669"/>
    <property type="project" value="UniProtKB-ARBA"/>
</dbReference>